<gene>
    <name evidence="2" type="ORF">FEF65_11535</name>
</gene>
<evidence type="ECO:0000256" key="1">
    <source>
        <dbReference type="SAM" id="Phobius"/>
    </source>
</evidence>
<feature type="transmembrane region" description="Helical" evidence="1">
    <location>
        <begin position="5"/>
        <end position="22"/>
    </location>
</feature>
<evidence type="ECO:0000313" key="2">
    <source>
        <dbReference type="EMBL" id="TLS65947.1"/>
    </source>
</evidence>
<keyword evidence="1" id="KW-1133">Transmembrane helix</keyword>
<organism evidence="2 3">
    <name type="scientific">Mariprofundus erugo</name>
    <dbReference type="NCBI Taxonomy" id="2528639"/>
    <lineage>
        <taxon>Bacteria</taxon>
        <taxon>Pseudomonadati</taxon>
        <taxon>Pseudomonadota</taxon>
        <taxon>Candidatius Mariprofundia</taxon>
        <taxon>Mariprofundales</taxon>
        <taxon>Mariprofundaceae</taxon>
        <taxon>Mariprofundus</taxon>
    </lineage>
</organism>
<proteinExistence type="predicted"/>
<dbReference type="RefSeq" id="WP_138239977.1">
    <property type="nucleotide sequence ID" value="NZ_VBRY01000012.1"/>
</dbReference>
<comment type="caution">
    <text evidence="2">The sequence shown here is derived from an EMBL/GenBank/DDBJ whole genome shotgun (WGS) entry which is preliminary data.</text>
</comment>
<keyword evidence="1" id="KW-0472">Membrane</keyword>
<evidence type="ECO:0000313" key="3">
    <source>
        <dbReference type="Proteomes" id="UP000306585"/>
    </source>
</evidence>
<name>A0A5R9GNR4_9PROT</name>
<protein>
    <submittedName>
        <fullName evidence="2">Uncharacterized protein</fullName>
    </submittedName>
</protein>
<reference evidence="2 3" key="1">
    <citation type="journal article" date="2019" name="Appl. Environ. Microbiol.">
        <title>Environmental Evidence and Genomic Insight of Iron-oxidizing Bacteria Preference Towards More Corrosion Resistant Stainless Steel at Higher Salinities.</title>
        <authorList>
            <person name="Garrison C.E."/>
            <person name="Price K.A."/>
            <person name="Field E.K."/>
        </authorList>
    </citation>
    <scope>NUCLEOTIDE SEQUENCE [LARGE SCALE GENOMIC DNA]</scope>
    <source>
        <strain evidence="2 3">P3</strain>
    </source>
</reference>
<dbReference type="AlphaFoldDB" id="A0A5R9GNR4"/>
<keyword evidence="1" id="KW-0812">Transmembrane</keyword>
<dbReference type="EMBL" id="VBRY01000012">
    <property type="protein sequence ID" value="TLS65947.1"/>
    <property type="molecule type" value="Genomic_DNA"/>
</dbReference>
<sequence>MIRNIFLIVVFFFGPALVMFMLRNGLILLRLWLAARSRRQQPEIIDVTPVRQTAAPRWFYALAIVLGLIAAAAGFMALQSTATDKRQYIPAHVDAQGELVPGHWQPASE</sequence>
<accession>A0A5R9GNR4</accession>
<feature type="transmembrane region" description="Helical" evidence="1">
    <location>
        <begin position="58"/>
        <end position="78"/>
    </location>
</feature>
<dbReference type="Proteomes" id="UP000306585">
    <property type="component" value="Unassembled WGS sequence"/>
</dbReference>
<keyword evidence="3" id="KW-1185">Reference proteome</keyword>